<evidence type="ECO:0000313" key="2">
    <source>
        <dbReference type="Proteomes" id="UP000269396"/>
    </source>
</evidence>
<reference evidence="1 2" key="1">
    <citation type="submission" date="2018-11" db="EMBL/GenBank/DDBJ databases">
        <authorList>
            <consortium name="Pathogen Informatics"/>
        </authorList>
    </citation>
    <scope>NUCLEOTIDE SEQUENCE [LARGE SCALE GENOMIC DNA]</scope>
    <source>
        <strain>Denwood</strain>
        <strain evidence="2">Zambia</strain>
    </source>
</reference>
<evidence type="ECO:0000313" key="1">
    <source>
        <dbReference type="EMBL" id="VDP40472.1"/>
    </source>
</evidence>
<organism evidence="1 2">
    <name type="scientific">Schistosoma mattheei</name>
    <dbReference type="NCBI Taxonomy" id="31246"/>
    <lineage>
        <taxon>Eukaryota</taxon>
        <taxon>Metazoa</taxon>
        <taxon>Spiralia</taxon>
        <taxon>Lophotrochozoa</taxon>
        <taxon>Platyhelminthes</taxon>
        <taxon>Trematoda</taxon>
        <taxon>Digenea</taxon>
        <taxon>Strigeidida</taxon>
        <taxon>Schistosomatoidea</taxon>
        <taxon>Schistosomatidae</taxon>
        <taxon>Schistosoma</taxon>
    </lineage>
</organism>
<gene>
    <name evidence="1" type="ORF">SMTD_LOCUS7604</name>
</gene>
<name>A0A183NZR8_9TREM</name>
<proteinExistence type="predicted"/>
<dbReference type="Proteomes" id="UP000269396">
    <property type="component" value="Unassembled WGS sequence"/>
</dbReference>
<dbReference type="AlphaFoldDB" id="A0A183NZR8"/>
<dbReference type="EMBL" id="UZAL01028338">
    <property type="protein sequence ID" value="VDP40472.1"/>
    <property type="molecule type" value="Genomic_DNA"/>
</dbReference>
<protein>
    <submittedName>
        <fullName evidence="1">Uncharacterized protein</fullName>
    </submittedName>
</protein>
<keyword evidence="2" id="KW-1185">Reference proteome</keyword>
<sequence>MVTKSRKEDQWLEPRRVGADTHCTNARFITATRSLLSKGFSNPTMVITVQPLPGALKLVPLHQSRSLDKSRSLQSRHRNPMRPAESSPTRAQSTVIFIQDVLRFATYIFSHRDSLCRLLDSAIQGSD</sequence>
<accession>A0A183NZR8</accession>